<accession>A0A5B0QVB6</accession>
<evidence type="ECO:0000256" key="1">
    <source>
        <dbReference type="SAM" id="SignalP"/>
    </source>
</evidence>
<dbReference type="EMBL" id="VDEP01000270">
    <property type="protein sequence ID" value="KAA1117129.1"/>
    <property type="molecule type" value="Genomic_DNA"/>
</dbReference>
<comment type="caution">
    <text evidence="2">The sequence shown here is derived from an EMBL/GenBank/DDBJ whole genome shotgun (WGS) entry which is preliminary data.</text>
</comment>
<feature type="signal peptide" evidence="1">
    <location>
        <begin position="1"/>
        <end position="16"/>
    </location>
</feature>
<dbReference type="AlphaFoldDB" id="A0A5B0QVB6"/>
<evidence type="ECO:0000313" key="3">
    <source>
        <dbReference type="Proteomes" id="UP000325313"/>
    </source>
</evidence>
<organism evidence="2 3">
    <name type="scientific">Puccinia graminis f. sp. tritici</name>
    <dbReference type="NCBI Taxonomy" id="56615"/>
    <lineage>
        <taxon>Eukaryota</taxon>
        <taxon>Fungi</taxon>
        <taxon>Dikarya</taxon>
        <taxon>Basidiomycota</taxon>
        <taxon>Pucciniomycotina</taxon>
        <taxon>Pucciniomycetes</taxon>
        <taxon>Pucciniales</taxon>
        <taxon>Pucciniaceae</taxon>
        <taxon>Puccinia</taxon>
    </lineage>
</organism>
<dbReference type="Proteomes" id="UP000325313">
    <property type="component" value="Unassembled WGS sequence"/>
</dbReference>
<feature type="chain" id="PRO_5023002234" description="Secreted protein" evidence="1">
    <location>
        <begin position="17"/>
        <end position="84"/>
    </location>
</feature>
<evidence type="ECO:0008006" key="4">
    <source>
        <dbReference type="Google" id="ProtNLM"/>
    </source>
</evidence>
<protein>
    <recommendedName>
        <fullName evidence="4">Secreted protein</fullName>
    </recommendedName>
</protein>
<keyword evidence="1" id="KW-0732">Signal</keyword>
<sequence>MFFVLLLFPSIRLGLLQDVPSFSTSPAFQSNSIINPQRPSSQASSVTDSIHMRVRSTKMCIRLLATQTITNTTETTLRNPFAIE</sequence>
<proteinExistence type="predicted"/>
<evidence type="ECO:0000313" key="2">
    <source>
        <dbReference type="EMBL" id="KAA1117129.1"/>
    </source>
</evidence>
<reference evidence="2 3" key="1">
    <citation type="submission" date="2019-05" db="EMBL/GenBank/DDBJ databases">
        <title>Emergence of the Ug99 lineage of the wheat stem rust pathogen through somatic hybridization.</title>
        <authorList>
            <person name="Li F."/>
            <person name="Upadhyaya N.M."/>
            <person name="Sperschneider J."/>
            <person name="Matny O."/>
            <person name="Nguyen-Phuc H."/>
            <person name="Mago R."/>
            <person name="Raley C."/>
            <person name="Miller M.E."/>
            <person name="Silverstein K.A.T."/>
            <person name="Henningsen E."/>
            <person name="Hirsch C.D."/>
            <person name="Visser B."/>
            <person name="Pretorius Z.A."/>
            <person name="Steffenson B.J."/>
            <person name="Schwessinger B."/>
            <person name="Dodds P.N."/>
            <person name="Figueroa M."/>
        </authorList>
    </citation>
    <scope>NUCLEOTIDE SEQUENCE [LARGE SCALE GENOMIC DNA]</scope>
    <source>
        <strain evidence="2 3">Ug99</strain>
    </source>
</reference>
<name>A0A5B0QVB6_PUCGR</name>
<gene>
    <name evidence="2" type="ORF">PGTUg99_036078</name>
</gene>